<dbReference type="CDD" id="cd02440">
    <property type="entry name" value="AdoMet_MTases"/>
    <property type="match status" value="1"/>
</dbReference>
<dbReference type="SUPFAM" id="SSF53335">
    <property type="entry name" value="S-adenosyl-L-methionine-dependent methyltransferases"/>
    <property type="match status" value="1"/>
</dbReference>
<dbReference type="InterPro" id="IPR003333">
    <property type="entry name" value="CMAS"/>
</dbReference>
<dbReference type="GO" id="GO:0032259">
    <property type="term" value="P:methylation"/>
    <property type="evidence" value="ECO:0007669"/>
    <property type="project" value="UniProtKB-KW"/>
</dbReference>
<dbReference type="Gene3D" id="3.40.50.150">
    <property type="entry name" value="Vaccinia Virus protein VP39"/>
    <property type="match status" value="1"/>
</dbReference>
<proteinExistence type="inferred from homology"/>
<keyword evidence="5" id="KW-0443">Lipid metabolism</keyword>
<evidence type="ECO:0000256" key="5">
    <source>
        <dbReference type="ARBA" id="ARBA00023098"/>
    </source>
</evidence>
<organism evidence="6 7">
    <name type="scientific">Nitratireductor kimnyeongensis</name>
    <dbReference type="NCBI Taxonomy" id="430679"/>
    <lineage>
        <taxon>Bacteria</taxon>
        <taxon>Pseudomonadati</taxon>
        <taxon>Pseudomonadota</taxon>
        <taxon>Alphaproteobacteria</taxon>
        <taxon>Hyphomicrobiales</taxon>
        <taxon>Phyllobacteriaceae</taxon>
        <taxon>Nitratireductor</taxon>
    </lineage>
</organism>
<reference evidence="7" key="1">
    <citation type="journal article" date="2019" name="Int. J. Syst. Evol. Microbiol.">
        <title>The Global Catalogue of Microorganisms (GCM) 10K type strain sequencing project: providing services to taxonomists for standard genome sequencing and annotation.</title>
        <authorList>
            <consortium name="The Broad Institute Genomics Platform"/>
            <consortium name="The Broad Institute Genome Sequencing Center for Infectious Disease"/>
            <person name="Wu L."/>
            <person name="Ma J."/>
        </authorList>
    </citation>
    <scope>NUCLEOTIDE SEQUENCE [LARGE SCALE GENOMIC DNA]</scope>
    <source>
        <strain evidence="7">JCM 3366</strain>
    </source>
</reference>
<dbReference type="InterPro" id="IPR029063">
    <property type="entry name" value="SAM-dependent_MTases_sf"/>
</dbReference>
<dbReference type="Proteomes" id="UP001596107">
    <property type="component" value="Unassembled WGS sequence"/>
</dbReference>
<dbReference type="InterPro" id="IPR050723">
    <property type="entry name" value="CFA/CMAS"/>
</dbReference>
<evidence type="ECO:0000256" key="1">
    <source>
        <dbReference type="ARBA" id="ARBA00010815"/>
    </source>
</evidence>
<keyword evidence="4" id="KW-0949">S-adenosyl-L-methionine</keyword>
<evidence type="ECO:0000256" key="3">
    <source>
        <dbReference type="ARBA" id="ARBA00022679"/>
    </source>
</evidence>
<dbReference type="RefSeq" id="WP_223021330.1">
    <property type="nucleotide sequence ID" value="NZ_CP078143.1"/>
</dbReference>
<evidence type="ECO:0000256" key="4">
    <source>
        <dbReference type="ARBA" id="ARBA00022691"/>
    </source>
</evidence>
<dbReference type="PIRSF" id="PIRSF003085">
    <property type="entry name" value="CMAS"/>
    <property type="match status" value="1"/>
</dbReference>
<dbReference type="EMBL" id="JBHSNB010000002">
    <property type="protein sequence ID" value="MFC5585347.1"/>
    <property type="molecule type" value="Genomic_DNA"/>
</dbReference>
<evidence type="ECO:0000313" key="7">
    <source>
        <dbReference type="Proteomes" id="UP001596107"/>
    </source>
</evidence>
<dbReference type="Pfam" id="PF02353">
    <property type="entry name" value="CMAS"/>
    <property type="match status" value="1"/>
</dbReference>
<evidence type="ECO:0000256" key="2">
    <source>
        <dbReference type="ARBA" id="ARBA00022603"/>
    </source>
</evidence>
<comment type="similarity">
    <text evidence="1">Belongs to the CFA/CMAS family.</text>
</comment>
<dbReference type="GO" id="GO:0008168">
    <property type="term" value="F:methyltransferase activity"/>
    <property type="evidence" value="ECO:0007669"/>
    <property type="project" value="UniProtKB-KW"/>
</dbReference>
<dbReference type="PANTHER" id="PTHR43667:SF2">
    <property type="entry name" value="FATTY ACID C-METHYL TRANSFERASE"/>
    <property type="match status" value="1"/>
</dbReference>
<comment type="caution">
    <text evidence="6">The sequence shown here is derived from an EMBL/GenBank/DDBJ whole genome shotgun (WGS) entry which is preliminary data.</text>
</comment>
<protein>
    <submittedName>
        <fullName evidence="6">Class I SAM-dependent methyltransferase</fullName>
        <ecNumber evidence="6">2.1.1.-</ecNumber>
    </submittedName>
</protein>
<accession>A0ABW0T7L2</accession>
<dbReference type="PANTHER" id="PTHR43667">
    <property type="entry name" value="CYCLOPROPANE-FATTY-ACYL-PHOSPHOLIPID SYNTHASE"/>
    <property type="match status" value="1"/>
</dbReference>
<sequence length="403" mass="46099">MSHIENASRLRAQSSSPLWQRIVCRWADAIDCGQITLHFPDGGRHTAAGTRPGPTAVLRFKNGRAFMQILTGGSNGFARAFLEGHVETPDLDSILELALANETRWRAVLESSSLMSKLDVLRHRLRRNSRAGSRRNIAFHYDLGNAFYSQWLDRSMTYSSAIFSAQTQNLEEAQAAKYDRIIDRLKIGPDDHVLEIGCGWGGFAEHAIRRTGCRVTGLTLSREQAAFTRERLAKAGFSDRSEIRLQDYRDCRGTFSKIVSIEMFEAVGEENWPLYFDRVRALLAPGARALIQVITVDESRFESYRRNADFIQTYIFPGGMLPSQRAFEDAAFNAGLTLADRYSFGQDYARTLREWEARFTRGWEAISSLGFDERFRRMWLYYLAYCRTGFRNKRIDVVQYELA</sequence>
<keyword evidence="2 6" id="KW-0489">Methyltransferase</keyword>
<gene>
    <name evidence="6" type="ORF">ACFPOD_09495</name>
</gene>
<keyword evidence="3 6" id="KW-0808">Transferase</keyword>
<dbReference type="EC" id="2.1.1.-" evidence="6"/>
<name>A0ABW0T7L2_9HYPH</name>
<keyword evidence="7" id="KW-1185">Reference proteome</keyword>
<evidence type="ECO:0000313" key="6">
    <source>
        <dbReference type="EMBL" id="MFC5585347.1"/>
    </source>
</evidence>